<dbReference type="Pfam" id="PF13672">
    <property type="entry name" value="PP2C_2"/>
    <property type="match status" value="1"/>
</dbReference>
<feature type="region of interest" description="Disordered" evidence="1">
    <location>
        <begin position="465"/>
        <end position="484"/>
    </location>
</feature>
<organism evidence="3 4">
    <name type="scientific">Candidatus Blautia faecavium</name>
    <dbReference type="NCBI Taxonomy" id="2838487"/>
    <lineage>
        <taxon>Bacteria</taxon>
        <taxon>Bacillati</taxon>
        <taxon>Bacillota</taxon>
        <taxon>Clostridia</taxon>
        <taxon>Lachnospirales</taxon>
        <taxon>Lachnospiraceae</taxon>
        <taxon>Blautia</taxon>
    </lineage>
</organism>
<protein>
    <submittedName>
        <fullName evidence="3">Protein phosphatase 2C domain-containing protein</fullName>
    </submittedName>
</protein>
<evidence type="ECO:0000313" key="3">
    <source>
        <dbReference type="EMBL" id="HJB27835.1"/>
    </source>
</evidence>
<dbReference type="Gene3D" id="3.60.40.10">
    <property type="entry name" value="PPM-type phosphatase domain"/>
    <property type="match status" value="1"/>
</dbReference>
<comment type="caution">
    <text evidence="3">The sequence shown here is derived from an EMBL/GenBank/DDBJ whole genome shotgun (WGS) entry which is preliminary data.</text>
</comment>
<feature type="region of interest" description="Disordered" evidence="1">
    <location>
        <begin position="305"/>
        <end position="327"/>
    </location>
</feature>
<dbReference type="Proteomes" id="UP000823842">
    <property type="component" value="Unassembled WGS sequence"/>
</dbReference>
<evidence type="ECO:0000313" key="4">
    <source>
        <dbReference type="Proteomes" id="UP000823842"/>
    </source>
</evidence>
<proteinExistence type="predicted"/>
<evidence type="ECO:0000259" key="2">
    <source>
        <dbReference type="Pfam" id="PF13672"/>
    </source>
</evidence>
<dbReference type="AlphaFoldDB" id="A0A9D2LQQ4"/>
<accession>A0A9D2LQQ4</accession>
<name>A0A9D2LQQ4_9FIRM</name>
<dbReference type="SUPFAM" id="SSF81606">
    <property type="entry name" value="PP2C-like"/>
    <property type="match status" value="1"/>
</dbReference>
<dbReference type="InterPro" id="IPR036457">
    <property type="entry name" value="PPM-type-like_dom_sf"/>
</dbReference>
<sequence>MFQGMKCVVHGADHIKNQMVCQDAAAYQCGKNYGIAVVADGHGGAKYIRSDVGSKKATECAVATVSSYMEDYDRFAAEIRRNPDYILRHMGEQFLARWTQAVEDYNDENPLTEEEKLKLEKIKGNEENFYSFYGSTVLVAVMGEDFHFGFLIGDGGFAVVEGNGEVKIPIEDKNSRANYTSSICSRNAIDALTWFFAEGRPMAMCVSTDGLIKSFDSEKDFKDYHVLLATMLSDMEKCQVSLEKNLTKRTVSGSGDDISISVAFDQESIIEKREMLVSIIEKNRAEKKAQEEAIRLERIKRAKEQERKRLEEERKRQEEERRRQEEERRRQQEQMRLEEERIKRQEQKLLYLEKVRRQEQKRLEDSKRRISQLNAEKERGQQAMQEKRRMDFSVLEEGIKRIGNHLETGKRLFEKLTLDEKRVSDETASPEDKRTLVERFADSMEEPSGIRKMEEDRGVFRFMTDEAAEEMPKGPLKNSQENDE</sequence>
<dbReference type="InterPro" id="IPR001932">
    <property type="entry name" value="PPM-type_phosphatase-like_dom"/>
</dbReference>
<reference evidence="3" key="1">
    <citation type="journal article" date="2021" name="PeerJ">
        <title>Extensive microbial diversity within the chicken gut microbiome revealed by metagenomics and culture.</title>
        <authorList>
            <person name="Gilroy R."/>
            <person name="Ravi A."/>
            <person name="Getino M."/>
            <person name="Pursley I."/>
            <person name="Horton D.L."/>
            <person name="Alikhan N.F."/>
            <person name="Baker D."/>
            <person name="Gharbi K."/>
            <person name="Hall N."/>
            <person name="Watson M."/>
            <person name="Adriaenssens E.M."/>
            <person name="Foster-Nyarko E."/>
            <person name="Jarju S."/>
            <person name="Secka A."/>
            <person name="Antonio M."/>
            <person name="Oren A."/>
            <person name="Chaudhuri R.R."/>
            <person name="La Ragione R."/>
            <person name="Hildebrand F."/>
            <person name="Pallen M.J."/>
        </authorList>
    </citation>
    <scope>NUCLEOTIDE SEQUENCE</scope>
    <source>
        <strain evidence="3">ChiSjej1B19-5720</strain>
    </source>
</reference>
<gene>
    <name evidence="3" type="ORF">IAA06_03465</name>
</gene>
<evidence type="ECO:0000256" key="1">
    <source>
        <dbReference type="SAM" id="MobiDB-lite"/>
    </source>
</evidence>
<dbReference type="EMBL" id="DWYZ01000074">
    <property type="protein sequence ID" value="HJB27835.1"/>
    <property type="molecule type" value="Genomic_DNA"/>
</dbReference>
<feature type="domain" description="PPM-type phosphatase" evidence="2">
    <location>
        <begin position="11"/>
        <end position="245"/>
    </location>
</feature>
<reference evidence="3" key="2">
    <citation type="submission" date="2021-04" db="EMBL/GenBank/DDBJ databases">
        <authorList>
            <person name="Gilroy R."/>
        </authorList>
    </citation>
    <scope>NUCLEOTIDE SEQUENCE</scope>
    <source>
        <strain evidence="3">ChiSjej1B19-5720</strain>
    </source>
</reference>